<reference evidence="2 3" key="1">
    <citation type="submission" date="2023-07" db="EMBL/GenBank/DDBJ databases">
        <authorList>
            <person name="Lian W.-H."/>
        </authorList>
    </citation>
    <scope>NUCLEOTIDE SEQUENCE [LARGE SCALE GENOMIC DNA]</scope>
    <source>
        <strain evidence="2 3">SYSU DXS3180</strain>
    </source>
</reference>
<comment type="caution">
    <text evidence="2">The sequence shown here is derived from an EMBL/GenBank/DDBJ whole genome shotgun (WGS) entry which is preliminary data.</text>
</comment>
<accession>A0ABV3ZEI5</accession>
<sequence length="268" mass="30279">MRYILLILGLLFISEVSMAQRHVYVGPRYYYSPRVYVAPAPRVYVAPVPRVYYPPARVTVIAGPHMVVPYAGISYTFGGGYWYRPYGGYFNMVFPPVGISIGYLPYGYSTFYMGPSMFFYLNGIYYMQNADRSYRVVDPPMGAVVNSLPHQARKVVVNGETFYELNGTYYRRDVNEKGKTVYTVVGKNGKINNTPAPSQPQEKQQTAPNIGDVYDKLPDGSKSVTVNGEAYFVAPDNTYYKEINDEQGKGYQVVEKPVEADPSLQREL</sequence>
<feature type="compositionally biased region" description="Polar residues" evidence="1">
    <location>
        <begin position="190"/>
        <end position="207"/>
    </location>
</feature>
<evidence type="ECO:0000313" key="3">
    <source>
        <dbReference type="Proteomes" id="UP001560573"/>
    </source>
</evidence>
<name>A0ABV3ZEI5_9BACT</name>
<dbReference type="InterPro" id="IPR045398">
    <property type="entry name" value="DUF6515"/>
</dbReference>
<feature type="region of interest" description="Disordered" evidence="1">
    <location>
        <begin position="188"/>
        <end position="207"/>
    </location>
</feature>
<dbReference type="Proteomes" id="UP001560573">
    <property type="component" value="Unassembled WGS sequence"/>
</dbReference>
<evidence type="ECO:0000313" key="2">
    <source>
        <dbReference type="EMBL" id="MEX6687614.1"/>
    </source>
</evidence>
<dbReference type="RefSeq" id="WP_369329019.1">
    <property type="nucleotide sequence ID" value="NZ_JAULBC010000002.1"/>
</dbReference>
<proteinExistence type="predicted"/>
<protein>
    <submittedName>
        <fullName evidence="2">DUF6515 family protein</fullName>
    </submittedName>
</protein>
<gene>
    <name evidence="2" type="ORF">QTN47_08935</name>
</gene>
<keyword evidence="3" id="KW-1185">Reference proteome</keyword>
<dbReference type="Pfam" id="PF20125">
    <property type="entry name" value="DUF6515"/>
    <property type="match status" value="1"/>
</dbReference>
<organism evidence="2 3">
    <name type="scientific">Danxiaibacter flavus</name>
    <dbReference type="NCBI Taxonomy" id="3049108"/>
    <lineage>
        <taxon>Bacteria</taxon>
        <taxon>Pseudomonadati</taxon>
        <taxon>Bacteroidota</taxon>
        <taxon>Chitinophagia</taxon>
        <taxon>Chitinophagales</taxon>
        <taxon>Chitinophagaceae</taxon>
        <taxon>Danxiaibacter</taxon>
    </lineage>
</organism>
<evidence type="ECO:0000256" key="1">
    <source>
        <dbReference type="SAM" id="MobiDB-lite"/>
    </source>
</evidence>
<dbReference type="EMBL" id="JAULBC010000002">
    <property type="protein sequence ID" value="MEX6687614.1"/>
    <property type="molecule type" value="Genomic_DNA"/>
</dbReference>